<keyword evidence="4" id="KW-1185">Reference proteome</keyword>
<dbReference type="PANTHER" id="PTHR47691">
    <property type="entry name" value="REGULATOR-RELATED"/>
    <property type="match status" value="1"/>
</dbReference>
<dbReference type="Pfam" id="PF13374">
    <property type="entry name" value="TPR_10"/>
    <property type="match status" value="1"/>
</dbReference>
<dbReference type="Gene3D" id="3.40.50.300">
    <property type="entry name" value="P-loop containing nucleotide triphosphate hydrolases"/>
    <property type="match status" value="1"/>
</dbReference>
<dbReference type="Gene3D" id="1.25.40.10">
    <property type="entry name" value="Tetratricopeptide repeat domain"/>
    <property type="match status" value="2"/>
</dbReference>
<sequence>MAPSELPDRAESDRHGHHSELSGSASEVVQARDIRGGVHFHGIDVAAGMTPRQLPSDVGAFVNRTKELTQLDGILADERAEASPVGIYVVTGTAGVGKTSLVLHWAHGIRHRFPDGQFYLNLCGYDPGPPVKPEQALDRFLRALGMPPSSIPMDLDDKSALYRSLVAGRRLLVVLDNAATVKQVRPLLPGTADCLVLVTSRSRLSGLVARNGAQRLSVDVLPEAEAVNLLRTVTADYRDSDAPEELVELARLCARLPLALRIAAERASSRPLMPLSDLITELRDESSLWDALTADDDDEADAVRTVFAWSYRALPADAARMFRLLGLHPGPDFGISAAAAITGVGPPRTRQALDVLVGAHMLEQYAPRRYRLHDLLRAYAADQALQHETPQSLRSALRRVLSWYLWTAANAAIAFAPSERRVSIDAYEEQPAVASEFAGPSEAYDWYEEERENLAAAIRAASDAGLHEFGWQLPAVLSVIHGRQHLFDEWIGAGETGLASARRVENRYGEAQMLESLGQAYTEAQQLDRAEELHRNALAIRREISDRQGQAMSINALGILASHRHRYTEALADYEESIAIARELGDRDWEALLLGNLGMTYYDLTLLESAADTLHTAVMLCREVNDRRSEGNALCYLAMAQREMGRTDEAMDTIQTALAIAREDDHHAFEAFWLQELARVERALGRTSEALASYQHAAATHRRLRDRAREAMALDGTGETYQELGRPDEAAKFHRLAINTYRELDIADRMLLATALANLAASLQEDRNSDEARPHWEEAAAVLAELDDPRAVLLRHRIDEALER</sequence>
<dbReference type="AlphaFoldDB" id="A0A370GML5"/>
<dbReference type="OrthoDB" id="3362145at2"/>
<evidence type="ECO:0000313" key="3">
    <source>
        <dbReference type="EMBL" id="RDI44965.1"/>
    </source>
</evidence>
<evidence type="ECO:0000256" key="2">
    <source>
        <dbReference type="SAM" id="MobiDB-lite"/>
    </source>
</evidence>
<feature type="region of interest" description="Disordered" evidence="2">
    <location>
        <begin position="1"/>
        <end position="28"/>
    </location>
</feature>
<feature type="repeat" description="TPR" evidence="1">
    <location>
        <begin position="511"/>
        <end position="544"/>
    </location>
</feature>
<evidence type="ECO:0000313" key="4">
    <source>
        <dbReference type="Proteomes" id="UP000255355"/>
    </source>
</evidence>
<dbReference type="SMART" id="SM00028">
    <property type="entry name" value="TPR"/>
    <property type="match status" value="7"/>
</dbReference>
<dbReference type="PANTHER" id="PTHR47691:SF3">
    <property type="entry name" value="HTH-TYPE TRANSCRIPTIONAL REGULATOR RV0890C-RELATED"/>
    <property type="match status" value="1"/>
</dbReference>
<keyword evidence="1" id="KW-0802">TPR repeat</keyword>
<name>A0A370GML5_9NOCA</name>
<protein>
    <submittedName>
        <fullName evidence="3">Anaphase-promoting complex subunit 5</fullName>
    </submittedName>
</protein>
<gene>
    <name evidence="3" type="ORF">DFR68_115117</name>
</gene>
<accession>A0A370GML5</accession>
<dbReference type="InterPro" id="IPR027417">
    <property type="entry name" value="P-loop_NTPase"/>
</dbReference>
<dbReference type="Pfam" id="PF13424">
    <property type="entry name" value="TPR_12"/>
    <property type="match status" value="3"/>
</dbReference>
<feature type="compositionally biased region" description="Basic and acidic residues" evidence="2">
    <location>
        <begin position="1"/>
        <end position="20"/>
    </location>
</feature>
<dbReference type="PRINTS" id="PR00364">
    <property type="entry name" value="DISEASERSIST"/>
</dbReference>
<dbReference type="InterPro" id="IPR011990">
    <property type="entry name" value="TPR-like_helical_dom_sf"/>
</dbReference>
<dbReference type="SUPFAM" id="SSF48452">
    <property type="entry name" value="TPR-like"/>
    <property type="match status" value="2"/>
</dbReference>
<comment type="caution">
    <text evidence="3">The sequence shown here is derived from an EMBL/GenBank/DDBJ whole genome shotgun (WGS) entry which is preliminary data.</text>
</comment>
<dbReference type="GO" id="GO:0043531">
    <property type="term" value="F:ADP binding"/>
    <property type="evidence" value="ECO:0007669"/>
    <property type="project" value="InterPro"/>
</dbReference>
<dbReference type="STRING" id="1210089.GCA_001613165_07831"/>
<dbReference type="RefSeq" id="WP_068032397.1">
    <property type="nucleotide sequence ID" value="NZ_QQAZ01000015.1"/>
</dbReference>
<dbReference type="SUPFAM" id="SSF52540">
    <property type="entry name" value="P-loop containing nucleoside triphosphate hydrolases"/>
    <property type="match status" value="1"/>
</dbReference>
<reference evidence="3 4" key="1">
    <citation type="submission" date="2018-07" db="EMBL/GenBank/DDBJ databases">
        <title>Genomic Encyclopedia of Type Strains, Phase IV (KMG-IV): sequencing the most valuable type-strain genomes for metagenomic binning, comparative biology and taxonomic classification.</title>
        <authorList>
            <person name="Goeker M."/>
        </authorList>
    </citation>
    <scope>NUCLEOTIDE SEQUENCE [LARGE SCALE GENOMIC DNA]</scope>
    <source>
        <strain evidence="3 4">DSM 44952</strain>
    </source>
</reference>
<dbReference type="InterPro" id="IPR019734">
    <property type="entry name" value="TPR_rpt"/>
</dbReference>
<organism evidence="3 4">
    <name type="scientific">Nocardia mexicana</name>
    <dbReference type="NCBI Taxonomy" id="279262"/>
    <lineage>
        <taxon>Bacteria</taxon>
        <taxon>Bacillati</taxon>
        <taxon>Actinomycetota</taxon>
        <taxon>Actinomycetes</taxon>
        <taxon>Mycobacteriales</taxon>
        <taxon>Nocardiaceae</taxon>
        <taxon>Nocardia</taxon>
    </lineage>
</organism>
<evidence type="ECO:0000256" key="1">
    <source>
        <dbReference type="PROSITE-ProRule" id="PRU00339"/>
    </source>
</evidence>
<proteinExistence type="predicted"/>
<dbReference type="EMBL" id="QQAZ01000015">
    <property type="protein sequence ID" value="RDI44965.1"/>
    <property type="molecule type" value="Genomic_DNA"/>
</dbReference>
<dbReference type="Proteomes" id="UP000255355">
    <property type="component" value="Unassembled WGS sequence"/>
</dbReference>
<dbReference type="PROSITE" id="PS50005">
    <property type="entry name" value="TPR"/>
    <property type="match status" value="1"/>
</dbReference>